<dbReference type="EMBL" id="SOSA01000001">
    <property type="protein sequence ID" value="THD00478.1"/>
    <property type="molecule type" value="Genomic_DNA"/>
</dbReference>
<proteinExistence type="predicted"/>
<sequence>MEVASTDDAPFLSNFWTLQVWYLERIKDGD</sequence>
<protein>
    <submittedName>
        <fullName evidence="1">Uncharacterized protein</fullName>
    </submittedName>
</protein>
<comment type="caution">
    <text evidence="1">The sequence shown here is derived from an EMBL/GenBank/DDBJ whole genome shotgun (WGS) entry which is preliminary data.</text>
</comment>
<organism evidence="1 2">
    <name type="scientific">Aspergillus tanneri</name>
    <dbReference type="NCBI Taxonomy" id="1220188"/>
    <lineage>
        <taxon>Eukaryota</taxon>
        <taxon>Fungi</taxon>
        <taxon>Dikarya</taxon>
        <taxon>Ascomycota</taxon>
        <taxon>Pezizomycotina</taxon>
        <taxon>Eurotiomycetes</taxon>
        <taxon>Eurotiomycetidae</taxon>
        <taxon>Eurotiales</taxon>
        <taxon>Aspergillaceae</taxon>
        <taxon>Aspergillus</taxon>
        <taxon>Aspergillus subgen. Circumdati</taxon>
    </lineage>
</organism>
<name>A0A4S3JYB5_9EURO</name>
<dbReference type="VEuPathDB" id="FungiDB:EYZ11_000042"/>
<dbReference type="Proteomes" id="UP000308092">
    <property type="component" value="Unassembled WGS sequence"/>
</dbReference>
<accession>A0A4S3JYB5</accession>
<keyword evidence="2" id="KW-1185">Reference proteome</keyword>
<gene>
    <name evidence="1" type="ORF">EYZ11_000042</name>
</gene>
<reference evidence="1 2" key="1">
    <citation type="submission" date="2019-03" db="EMBL/GenBank/DDBJ databases">
        <title>The genome sequence of a newly discovered highly antifungal drug resistant Aspergillus species, Aspergillus tanneri NIH 1004.</title>
        <authorList>
            <person name="Mounaud S."/>
            <person name="Singh I."/>
            <person name="Joardar V."/>
            <person name="Pakala S."/>
            <person name="Pakala S."/>
            <person name="Venepally P."/>
            <person name="Hoover J."/>
            <person name="Nierman W."/>
            <person name="Chung J."/>
            <person name="Losada L."/>
        </authorList>
    </citation>
    <scope>NUCLEOTIDE SEQUENCE [LARGE SCALE GENOMIC DNA]</scope>
    <source>
        <strain evidence="1 2">NIH1004</strain>
    </source>
</reference>
<dbReference type="AlphaFoldDB" id="A0A4S3JYB5"/>
<evidence type="ECO:0000313" key="2">
    <source>
        <dbReference type="Proteomes" id="UP000308092"/>
    </source>
</evidence>
<evidence type="ECO:0000313" key="1">
    <source>
        <dbReference type="EMBL" id="THD00478.1"/>
    </source>
</evidence>